<feature type="domain" description="Reverse transcriptase" evidence="3">
    <location>
        <begin position="65"/>
        <end position="153"/>
    </location>
</feature>
<reference evidence="5" key="1">
    <citation type="submission" date="2011-08" db="EMBL/GenBank/DDBJ databases">
        <title>The draft genome of Latimeria chalumnae.</title>
        <authorList>
            <person name="Di Palma F."/>
            <person name="Alfoldi J."/>
            <person name="Johnson J."/>
            <person name="Berlin A."/>
            <person name="Gnerre S."/>
            <person name="Jaffe D."/>
            <person name="MacCallum I."/>
            <person name="Young S."/>
            <person name="Walker B.J."/>
            <person name="Lander E."/>
            <person name="Lindblad-Toh K."/>
        </authorList>
    </citation>
    <scope>NUCLEOTIDE SEQUENCE [LARGE SCALE GENOMIC DNA]</scope>
    <source>
        <strain evidence="5">Wild caught</strain>
    </source>
</reference>
<dbReference type="InterPro" id="IPR043502">
    <property type="entry name" value="DNA/RNA_pol_sf"/>
</dbReference>
<reference evidence="4" key="3">
    <citation type="submission" date="2025-09" db="UniProtKB">
        <authorList>
            <consortium name="Ensembl"/>
        </authorList>
    </citation>
    <scope>IDENTIFICATION</scope>
</reference>
<dbReference type="Ensembl" id="ENSLACT00000005004.1">
    <property type="protein sequence ID" value="ENSLACP00000004960.1"/>
    <property type="gene ID" value="ENSLACG00000004411.1"/>
</dbReference>
<dbReference type="PANTHER" id="PTHR33050">
    <property type="entry name" value="REVERSE TRANSCRIPTASE DOMAIN-CONTAINING PROTEIN"/>
    <property type="match status" value="1"/>
</dbReference>
<dbReference type="eggNOG" id="ENOG502SQK1">
    <property type="taxonomic scope" value="Eukaryota"/>
</dbReference>
<sequence length="153" mass="17715">GRTRLCLHNWRRITSNPWVLGTASGFKIEFVSLPVQSFPPRDLVFSQEQRALVQAEIVSLVQKQAISRVDPGVDPGFISSLFLVPKKDGGFRPVINLRALNKVVVYRHFKMEGIHLLRDTLQSQDWMAQLALKDAYFMVPIHPGDRRFLWFRW</sequence>
<comment type="similarity">
    <text evidence="1">Belongs to the beta type-B retroviral polymerase family. HERV class-II K(HML-2) pol subfamily.</text>
</comment>
<dbReference type="Proteomes" id="UP000008672">
    <property type="component" value="Unassembled WGS sequence"/>
</dbReference>
<dbReference type="PANTHER" id="PTHR33050:SF7">
    <property type="entry name" value="RIBONUCLEASE H"/>
    <property type="match status" value="1"/>
</dbReference>
<dbReference type="OMA" id="WMAQLAL"/>
<dbReference type="PROSITE" id="PS50878">
    <property type="entry name" value="RT_POL"/>
    <property type="match status" value="1"/>
</dbReference>
<name>H3A5N9_LATCH</name>
<evidence type="ECO:0000313" key="4">
    <source>
        <dbReference type="Ensembl" id="ENSLACP00000004960.1"/>
    </source>
</evidence>
<organism evidence="4 5">
    <name type="scientific">Latimeria chalumnae</name>
    <name type="common">Coelacanth</name>
    <dbReference type="NCBI Taxonomy" id="7897"/>
    <lineage>
        <taxon>Eukaryota</taxon>
        <taxon>Metazoa</taxon>
        <taxon>Chordata</taxon>
        <taxon>Craniata</taxon>
        <taxon>Vertebrata</taxon>
        <taxon>Euteleostomi</taxon>
        <taxon>Coelacanthiformes</taxon>
        <taxon>Coelacanthidae</taxon>
        <taxon>Latimeria</taxon>
    </lineage>
</organism>
<protein>
    <recommendedName>
        <fullName evidence="2">ribonuclease H</fullName>
        <ecNumber evidence="2">3.1.26.4</ecNumber>
    </recommendedName>
</protein>
<evidence type="ECO:0000259" key="3">
    <source>
        <dbReference type="PROSITE" id="PS50878"/>
    </source>
</evidence>
<reference evidence="4" key="2">
    <citation type="submission" date="2025-08" db="UniProtKB">
        <authorList>
            <consortium name="Ensembl"/>
        </authorList>
    </citation>
    <scope>IDENTIFICATION</scope>
</reference>
<dbReference type="InParanoid" id="H3A5N9"/>
<evidence type="ECO:0000256" key="2">
    <source>
        <dbReference type="ARBA" id="ARBA00012180"/>
    </source>
</evidence>
<evidence type="ECO:0000313" key="5">
    <source>
        <dbReference type="Proteomes" id="UP000008672"/>
    </source>
</evidence>
<dbReference type="SUPFAM" id="SSF56672">
    <property type="entry name" value="DNA/RNA polymerases"/>
    <property type="match status" value="1"/>
</dbReference>
<dbReference type="HOGENOM" id="CLU_106422_0_0_1"/>
<dbReference type="AlphaFoldDB" id="H3A5N9"/>
<dbReference type="Gene3D" id="3.10.10.10">
    <property type="entry name" value="HIV Type 1 Reverse Transcriptase, subunit A, domain 1"/>
    <property type="match status" value="1"/>
</dbReference>
<proteinExistence type="inferred from homology"/>
<dbReference type="InterPro" id="IPR000477">
    <property type="entry name" value="RT_dom"/>
</dbReference>
<keyword evidence="5" id="KW-1185">Reference proteome</keyword>
<dbReference type="InterPro" id="IPR043128">
    <property type="entry name" value="Rev_trsase/Diguanyl_cyclase"/>
</dbReference>
<accession>H3A5N9</accession>
<dbReference type="EMBL" id="AFYH01232920">
    <property type="status" value="NOT_ANNOTATED_CDS"/>
    <property type="molecule type" value="Genomic_DNA"/>
</dbReference>
<dbReference type="EC" id="3.1.26.4" evidence="2"/>
<dbReference type="Gene3D" id="3.30.70.270">
    <property type="match status" value="1"/>
</dbReference>
<dbReference type="InterPro" id="IPR052055">
    <property type="entry name" value="Hepadnavirus_pol/RT"/>
</dbReference>
<dbReference type="GO" id="GO:0004523">
    <property type="term" value="F:RNA-DNA hybrid ribonuclease activity"/>
    <property type="evidence" value="ECO:0007669"/>
    <property type="project" value="UniProtKB-EC"/>
</dbReference>
<dbReference type="GeneTree" id="ENSGT00660000097062"/>
<evidence type="ECO:0000256" key="1">
    <source>
        <dbReference type="ARBA" id="ARBA00010879"/>
    </source>
</evidence>